<keyword evidence="1" id="KW-0001">2Fe-2S</keyword>
<dbReference type="EMBL" id="KV440990">
    <property type="protein sequence ID" value="OAD69979.1"/>
    <property type="molecule type" value="Genomic_DNA"/>
</dbReference>
<evidence type="ECO:0000259" key="6">
    <source>
        <dbReference type="PROSITE" id="PS51296"/>
    </source>
</evidence>
<accession>A0A167LAD8</accession>
<dbReference type="InterPro" id="IPR036922">
    <property type="entry name" value="Rieske_2Fe-2S_sf"/>
</dbReference>
<protein>
    <recommendedName>
        <fullName evidence="6">Rieske domain-containing protein</fullName>
    </recommendedName>
</protein>
<keyword evidence="4" id="KW-0411">Iron-sulfur</keyword>
<dbReference type="AlphaFoldDB" id="A0A167LAD8"/>
<dbReference type="InterPro" id="IPR017941">
    <property type="entry name" value="Rieske_2Fe-2S"/>
</dbReference>
<dbReference type="GO" id="GO:0051537">
    <property type="term" value="F:2 iron, 2 sulfur cluster binding"/>
    <property type="evidence" value="ECO:0007669"/>
    <property type="project" value="UniProtKB-KW"/>
</dbReference>
<evidence type="ECO:0000256" key="1">
    <source>
        <dbReference type="ARBA" id="ARBA00022714"/>
    </source>
</evidence>
<evidence type="ECO:0000256" key="5">
    <source>
        <dbReference type="SAM" id="MobiDB-lite"/>
    </source>
</evidence>
<dbReference type="GeneID" id="28999568"/>
<dbReference type="PROSITE" id="PS51296">
    <property type="entry name" value="RIESKE"/>
    <property type="match status" value="1"/>
</dbReference>
<organism evidence="7 8">
    <name type="scientific">Phycomyces blakesleeanus (strain ATCC 8743b / DSM 1359 / FGSC 10004 / NBRC 33097 / NRRL 1555)</name>
    <dbReference type="NCBI Taxonomy" id="763407"/>
    <lineage>
        <taxon>Eukaryota</taxon>
        <taxon>Fungi</taxon>
        <taxon>Fungi incertae sedis</taxon>
        <taxon>Mucoromycota</taxon>
        <taxon>Mucoromycotina</taxon>
        <taxon>Mucoromycetes</taxon>
        <taxon>Mucorales</taxon>
        <taxon>Phycomycetaceae</taxon>
        <taxon>Phycomyces</taxon>
    </lineage>
</organism>
<feature type="region of interest" description="Disordered" evidence="5">
    <location>
        <begin position="108"/>
        <end position="180"/>
    </location>
</feature>
<dbReference type="SUPFAM" id="SSF50022">
    <property type="entry name" value="ISP domain"/>
    <property type="match status" value="1"/>
</dbReference>
<evidence type="ECO:0000256" key="2">
    <source>
        <dbReference type="ARBA" id="ARBA00022723"/>
    </source>
</evidence>
<dbReference type="VEuPathDB" id="FungiDB:PHYBLDRAFT_182697"/>
<evidence type="ECO:0000313" key="7">
    <source>
        <dbReference type="EMBL" id="OAD69979.1"/>
    </source>
</evidence>
<proteinExistence type="predicted"/>
<dbReference type="Gene3D" id="2.102.10.10">
    <property type="entry name" value="Rieske [2Fe-2S] iron-sulphur domain"/>
    <property type="match status" value="1"/>
</dbReference>
<feature type="domain" description="Rieske" evidence="6">
    <location>
        <begin position="154"/>
        <end position="246"/>
    </location>
</feature>
<name>A0A167LAD8_PHYB8</name>
<evidence type="ECO:0000256" key="4">
    <source>
        <dbReference type="ARBA" id="ARBA00023014"/>
    </source>
</evidence>
<gene>
    <name evidence="7" type="ORF">PHYBLDRAFT_182697</name>
</gene>
<evidence type="ECO:0000313" key="8">
    <source>
        <dbReference type="Proteomes" id="UP000077315"/>
    </source>
</evidence>
<dbReference type="Pfam" id="PF00355">
    <property type="entry name" value="Rieske"/>
    <property type="match status" value="1"/>
</dbReference>
<dbReference type="GO" id="GO:0046872">
    <property type="term" value="F:metal ion binding"/>
    <property type="evidence" value="ECO:0007669"/>
    <property type="project" value="UniProtKB-KW"/>
</dbReference>
<reference evidence="8" key="1">
    <citation type="submission" date="2015-06" db="EMBL/GenBank/DDBJ databases">
        <title>Expansion of signal transduction pathways in fungi by whole-genome duplication.</title>
        <authorList>
            <consortium name="DOE Joint Genome Institute"/>
            <person name="Corrochano L.M."/>
            <person name="Kuo A."/>
            <person name="Marcet-Houben M."/>
            <person name="Polaino S."/>
            <person name="Salamov A."/>
            <person name="Villalobos J.M."/>
            <person name="Alvarez M.I."/>
            <person name="Avalos J."/>
            <person name="Benito E.P."/>
            <person name="Benoit I."/>
            <person name="Burger G."/>
            <person name="Camino L.P."/>
            <person name="Canovas D."/>
            <person name="Cerda-Olmedo E."/>
            <person name="Cheng J.-F."/>
            <person name="Dominguez A."/>
            <person name="Elias M."/>
            <person name="Eslava A.P."/>
            <person name="Glaser F."/>
            <person name="Grimwood J."/>
            <person name="Gutierrez G."/>
            <person name="Heitman J."/>
            <person name="Henrissat B."/>
            <person name="Iturriaga E.A."/>
            <person name="Lang B.F."/>
            <person name="Lavin J.L."/>
            <person name="Lee S."/>
            <person name="Li W."/>
            <person name="Lindquist E."/>
            <person name="Lopez-Garcia S."/>
            <person name="Luque E.M."/>
            <person name="Marcos A.T."/>
            <person name="Martin J."/>
            <person name="McCluskey K."/>
            <person name="Medina H.R."/>
            <person name="Miralles-Duran A."/>
            <person name="Miyazaki A."/>
            <person name="Munoz-Torres E."/>
            <person name="Oguiza J.A."/>
            <person name="Ohm R."/>
            <person name="Olmedo M."/>
            <person name="Orejas M."/>
            <person name="Ortiz-Castellanos L."/>
            <person name="Pisabarro A.G."/>
            <person name="Rodriguez-Romero J."/>
            <person name="Ruiz-Herrera J."/>
            <person name="Ruiz-Vazquez R."/>
            <person name="Sanz C."/>
            <person name="Schackwitz W."/>
            <person name="Schmutz J."/>
            <person name="Shahriari M."/>
            <person name="Shelest E."/>
            <person name="Silva-Franco F."/>
            <person name="Soanes D."/>
            <person name="Syed K."/>
            <person name="Tagua V.G."/>
            <person name="Talbot N.J."/>
            <person name="Thon M."/>
            <person name="De vries R.P."/>
            <person name="Wiebenga A."/>
            <person name="Yadav J.S."/>
            <person name="Braun E.L."/>
            <person name="Baker S."/>
            <person name="Garre V."/>
            <person name="Horwitz B."/>
            <person name="Torres-Martinez S."/>
            <person name="Idnurm A."/>
            <person name="Herrera-Estrella A."/>
            <person name="Gabaldon T."/>
            <person name="Grigoriev I.V."/>
        </authorList>
    </citation>
    <scope>NUCLEOTIDE SEQUENCE [LARGE SCALE GENOMIC DNA]</scope>
    <source>
        <strain evidence="8">NRRL 1555(-)</strain>
    </source>
</reference>
<keyword evidence="2" id="KW-0479">Metal-binding</keyword>
<dbReference type="RefSeq" id="XP_018288019.1">
    <property type="nucleotide sequence ID" value="XM_018438662.1"/>
</dbReference>
<dbReference type="Proteomes" id="UP000077315">
    <property type="component" value="Unassembled WGS sequence"/>
</dbReference>
<evidence type="ECO:0000256" key="3">
    <source>
        <dbReference type="ARBA" id="ARBA00023004"/>
    </source>
</evidence>
<sequence>MGKNKKSFDMYQSYLDSLPASSGKNAGYEIENVPLPDSMRTSTLIEQIGKERSWTEDQIDSDIDILEANRLGFVRDLRDLSDNSWKVIPLLPLVRDLLRAAVSPKYQKKKKNKSYKKKSDSSDSSEDENNSHATVPTKDSTIDPTTNNGGGGPDAAGPTPETSPGSKKVFSGRPIEPVNGNRIRVKTTDGVYECNRFCPHKGVDLVTWGNVLGNTLVCTKHNWRFNLEGNEMVKGKSLNACKVNDW</sequence>
<dbReference type="InParanoid" id="A0A167LAD8"/>
<keyword evidence="8" id="KW-1185">Reference proteome</keyword>
<keyword evidence="3" id="KW-0408">Iron</keyword>
<dbReference type="OrthoDB" id="426882at2759"/>